<dbReference type="SMART" id="SM00100">
    <property type="entry name" value="cNMP"/>
    <property type="match status" value="2"/>
</dbReference>
<evidence type="ECO:0000256" key="3">
    <source>
        <dbReference type="ARBA" id="ARBA00022553"/>
    </source>
</evidence>
<dbReference type="EMBL" id="FR824054">
    <property type="protein sequence ID" value="CCA15151.1"/>
    <property type="molecule type" value="Genomic_DNA"/>
</dbReference>
<proteinExistence type="inferred from homology"/>
<dbReference type="PANTHER" id="PTHR11635:SF152">
    <property type="entry name" value="CAMP-DEPENDENT PROTEIN KINASE TYPE I REGULATORY SUBUNIT-RELATED"/>
    <property type="match status" value="1"/>
</dbReference>
<keyword evidence="7" id="KW-0114">cAMP</keyword>
<accession>F0W269</accession>
<evidence type="ECO:0000256" key="4">
    <source>
        <dbReference type="ARBA" id="ARBA00022566"/>
    </source>
</evidence>
<dbReference type="GO" id="GO:0004862">
    <property type="term" value="F:cAMP-dependent protein kinase inhibitor activity"/>
    <property type="evidence" value="ECO:0007669"/>
    <property type="project" value="TreeGrafter"/>
</dbReference>
<dbReference type="SUPFAM" id="SSF51206">
    <property type="entry name" value="cAMP-binding domain-like"/>
    <property type="match status" value="2"/>
</dbReference>
<dbReference type="InterPro" id="IPR050503">
    <property type="entry name" value="cAMP-dep_PK_reg_su-like"/>
</dbReference>
<keyword evidence="3" id="KW-0597">Phosphoprotein</keyword>
<dbReference type="InterPro" id="IPR000595">
    <property type="entry name" value="cNMP-bd_dom"/>
</dbReference>
<dbReference type="GO" id="GO:0010628">
    <property type="term" value="P:positive regulation of gene expression"/>
    <property type="evidence" value="ECO:0007669"/>
    <property type="project" value="UniProtKB-ARBA"/>
</dbReference>
<keyword evidence="10" id="KW-0808">Transferase</keyword>
<protein>
    <recommendedName>
        <fullName evidence="2">cAMP-dependent protein kinase regulatory subunit</fullName>
    </recommendedName>
</protein>
<sequence length="482" mass="54641">MQISCVKQHIYKEMSETMKQDHRRYLKDRDIQALFLRIVGSLLITKPDNPIGHIAEFLVSTYPNETKSVSKYFTSKEYQGIALETSSEYDTKQYCASEATSSEESYSDEENSGDVLNDIHTPEPSFPISRARRTSVSAETLDPLSVRNYKRVVHAKSTKERDHIRKIVSGNILFQSLDENQLGIVLDAMFPKNFEPGDIIIKQGDDGDNFYILESGVCEVFKDGELVQTCTEAMSFGELALMYNAPRAATVQAREKSKAWALDRHTFKYIIMETTLRTRQAHRGFIERVPILESLSDSERTVIVDALRVEHFQDGQIIIQQGDDGNHFYIIEEGEALCSKRVTSDALTQDMGTLQSGSYFGEIALLTARPRQATVTAKGPVKCLVLDRRTFKRVMGPLEDILKRNIDKYNLFMANNIYTNPEPNLITTQYRTAKNLRSSQAKVRLCATSYFSSENPNDLEEFRNTGISLATLRSLQVLPVEC</sequence>
<evidence type="ECO:0000256" key="5">
    <source>
        <dbReference type="ARBA" id="ARBA00022737"/>
    </source>
</evidence>
<dbReference type="CDD" id="cd00038">
    <property type="entry name" value="CAP_ED"/>
    <property type="match status" value="2"/>
</dbReference>
<feature type="domain" description="Cyclic nucleotide-binding" evidence="9">
    <location>
        <begin position="291"/>
        <end position="412"/>
    </location>
</feature>
<feature type="domain" description="Cyclic nucleotide-binding" evidence="9">
    <location>
        <begin position="173"/>
        <end position="288"/>
    </location>
</feature>
<dbReference type="HOGENOM" id="CLU_018310_1_1_1"/>
<keyword evidence="5" id="KW-0677">Repeat</keyword>
<dbReference type="GO" id="GO:0016301">
    <property type="term" value="F:kinase activity"/>
    <property type="evidence" value="ECO:0007669"/>
    <property type="project" value="UniProtKB-KW"/>
</dbReference>
<gene>
    <name evidence="10" type="primary">AlNc14C9G1142</name>
    <name evidence="10" type="ORF">ALNC14_012940</name>
</gene>
<dbReference type="InterPro" id="IPR014710">
    <property type="entry name" value="RmlC-like_jellyroll"/>
</dbReference>
<dbReference type="GO" id="GO:0030552">
    <property type="term" value="F:cAMP binding"/>
    <property type="evidence" value="ECO:0007669"/>
    <property type="project" value="UniProtKB-KW"/>
</dbReference>
<reference evidence="10" key="2">
    <citation type="submission" date="2011-02" db="EMBL/GenBank/DDBJ databases">
        <authorList>
            <person name="MacLean D."/>
        </authorList>
    </citation>
    <scope>NUCLEOTIDE SEQUENCE</scope>
</reference>
<dbReference type="FunFam" id="2.60.120.10:FF:000120">
    <property type="entry name" value="cAMP-dependent protein kinase regulatory subunit"/>
    <property type="match status" value="1"/>
</dbReference>
<comment type="similarity">
    <text evidence="1">Belongs to the cAMP-dependent kinase regulatory chain family.</text>
</comment>
<dbReference type="GO" id="GO:0045595">
    <property type="term" value="P:regulation of cell differentiation"/>
    <property type="evidence" value="ECO:0007669"/>
    <property type="project" value="UniProtKB-ARBA"/>
</dbReference>
<dbReference type="GO" id="GO:0005829">
    <property type="term" value="C:cytosol"/>
    <property type="evidence" value="ECO:0007669"/>
    <property type="project" value="TreeGrafter"/>
</dbReference>
<evidence type="ECO:0000256" key="8">
    <source>
        <dbReference type="SAM" id="MobiDB-lite"/>
    </source>
</evidence>
<dbReference type="GO" id="GO:0005952">
    <property type="term" value="C:cAMP-dependent protein kinase complex"/>
    <property type="evidence" value="ECO:0007669"/>
    <property type="project" value="InterPro"/>
</dbReference>
<evidence type="ECO:0000259" key="9">
    <source>
        <dbReference type="PROSITE" id="PS50042"/>
    </source>
</evidence>
<evidence type="ECO:0000256" key="7">
    <source>
        <dbReference type="ARBA" id="ARBA00023149"/>
    </source>
</evidence>
<keyword evidence="4" id="KW-0116">cAMP-binding</keyword>
<feature type="region of interest" description="Disordered" evidence="8">
    <location>
        <begin position="97"/>
        <end position="124"/>
    </location>
</feature>
<evidence type="ECO:0000313" key="10">
    <source>
        <dbReference type="EMBL" id="CCA15151.1"/>
    </source>
</evidence>
<dbReference type="PROSITE" id="PS50042">
    <property type="entry name" value="CNMP_BINDING_3"/>
    <property type="match status" value="2"/>
</dbReference>
<dbReference type="PANTHER" id="PTHR11635">
    <property type="entry name" value="CAMP-DEPENDENT PROTEIN KINASE REGULATORY CHAIN"/>
    <property type="match status" value="1"/>
</dbReference>
<dbReference type="PROSITE" id="PS00889">
    <property type="entry name" value="CNMP_BINDING_2"/>
    <property type="match status" value="2"/>
</dbReference>
<dbReference type="GO" id="GO:0034236">
    <property type="term" value="F:protein kinase A catalytic subunit binding"/>
    <property type="evidence" value="ECO:0007669"/>
    <property type="project" value="TreeGrafter"/>
</dbReference>
<evidence type="ECO:0000256" key="6">
    <source>
        <dbReference type="ARBA" id="ARBA00022741"/>
    </source>
</evidence>
<keyword evidence="6" id="KW-0547">Nucleotide-binding</keyword>
<dbReference type="FunFam" id="2.60.120.10:FF:000006">
    <property type="entry name" value="cAMP-dependent protein kinase type I-alpha regulatory subunit"/>
    <property type="match status" value="1"/>
</dbReference>
<evidence type="ECO:0000256" key="1">
    <source>
        <dbReference type="ARBA" id="ARBA00005753"/>
    </source>
</evidence>
<dbReference type="Gene3D" id="2.60.120.10">
    <property type="entry name" value="Jelly Rolls"/>
    <property type="match status" value="2"/>
</dbReference>
<name>F0W269_9STRA</name>
<dbReference type="InterPro" id="IPR018488">
    <property type="entry name" value="cNMP-bd_CS"/>
</dbReference>
<dbReference type="PROSITE" id="PS00888">
    <property type="entry name" value="CNMP_BINDING_1"/>
    <property type="match status" value="2"/>
</dbReference>
<dbReference type="AlphaFoldDB" id="F0W269"/>
<reference evidence="10" key="1">
    <citation type="journal article" date="2011" name="PLoS Biol.">
        <title>Gene gain and loss during evolution of obligate parasitism in the white rust pathogen of Arabidopsis thaliana.</title>
        <authorList>
            <person name="Kemen E."/>
            <person name="Gardiner A."/>
            <person name="Schultz-Larsen T."/>
            <person name="Kemen A.C."/>
            <person name="Balmuth A.L."/>
            <person name="Robert-Seilaniantz A."/>
            <person name="Bailey K."/>
            <person name="Holub E."/>
            <person name="Studholme D.J."/>
            <person name="Maclean D."/>
            <person name="Jones J.D."/>
        </authorList>
    </citation>
    <scope>NUCLEOTIDE SEQUENCE</scope>
</reference>
<dbReference type="InterPro" id="IPR018490">
    <property type="entry name" value="cNMP-bd_dom_sf"/>
</dbReference>
<evidence type="ECO:0000256" key="2">
    <source>
        <dbReference type="ARBA" id="ARBA00020355"/>
    </source>
</evidence>
<keyword evidence="10" id="KW-0418">Kinase</keyword>
<dbReference type="PRINTS" id="PR00103">
    <property type="entry name" value="CAMPKINASE"/>
</dbReference>
<organism evidence="10">
    <name type="scientific">Albugo laibachii Nc14</name>
    <dbReference type="NCBI Taxonomy" id="890382"/>
    <lineage>
        <taxon>Eukaryota</taxon>
        <taxon>Sar</taxon>
        <taxon>Stramenopiles</taxon>
        <taxon>Oomycota</taxon>
        <taxon>Peronosporomycetes</taxon>
        <taxon>Albuginales</taxon>
        <taxon>Albuginaceae</taxon>
        <taxon>Albugo</taxon>
    </lineage>
</organism>
<dbReference type="Pfam" id="PF00027">
    <property type="entry name" value="cNMP_binding"/>
    <property type="match status" value="2"/>
</dbReference>